<dbReference type="GO" id="GO:0016020">
    <property type="term" value="C:membrane"/>
    <property type="evidence" value="ECO:0007669"/>
    <property type="project" value="UniProtKB-SubCell"/>
</dbReference>
<dbReference type="InterPro" id="IPR001940">
    <property type="entry name" value="Peptidase_S1C"/>
</dbReference>
<dbReference type="GO" id="GO:0009403">
    <property type="term" value="P:toxin biosynthetic process"/>
    <property type="evidence" value="ECO:0007669"/>
    <property type="project" value="InterPro"/>
</dbReference>
<gene>
    <name evidence="5" type="ORF">SAMN05444695_105294</name>
</gene>
<dbReference type="InterPro" id="IPR009003">
    <property type="entry name" value="Peptidase_S1_PA"/>
</dbReference>
<dbReference type="InterPro" id="IPR047680">
    <property type="entry name" value="MarP-like"/>
</dbReference>
<dbReference type="Proteomes" id="UP000183263">
    <property type="component" value="Unassembled WGS sequence"/>
</dbReference>
<dbReference type="Pfam" id="PF13365">
    <property type="entry name" value="Trypsin_2"/>
    <property type="match status" value="1"/>
</dbReference>
<evidence type="ECO:0000313" key="5">
    <source>
        <dbReference type="EMBL" id="SDI18783.1"/>
    </source>
</evidence>
<evidence type="ECO:0000256" key="3">
    <source>
        <dbReference type="ARBA" id="ARBA00022989"/>
    </source>
</evidence>
<keyword evidence="6" id="KW-1185">Reference proteome</keyword>
<dbReference type="PANTHER" id="PTHR43019:SF23">
    <property type="entry name" value="PROTEASE DO-LIKE 5, CHLOROPLASTIC"/>
    <property type="match status" value="1"/>
</dbReference>
<dbReference type="SUPFAM" id="SSF50494">
    <property type="entry name" value="Trypsin-like serine proteases"/>
    <property type="match status" value="1"/>
</dbReference>
<dbReference type="OrthoDB" id="9766361at2"/>
<dbReference type="GO" id="GO:0004252">
    <property type="term" value="F:serine-type endopeptidase activity"/>
    <property type="evidence" value="ECO:0007669"/>
    <property type="project" value="InterPro"/>
</dbReference>
<dbReference type="Pfam" id="PF02674">
    <property type="entry name" value="Colicin_V"/>
    <property type="match status" value="1"/>
</dbReference>
<dbReference type="RefSeq" id="WP_072737313.1">
    <property type="nucleotide sequence ID" value="NZ_CP048813.1"/>
</dbReference>
<dbReference type="InterPro" id="IPR043504">
    <property type="entry name" value="Peptidase_S1_PA_chymotrypsin"/>
</dbReference>
<dbReference type="PRINTS" id="PR00834">
    <property type="entry name" value="PROTEASES2C"/>
</dbReference>
<name>A0A1G8IIR9_9NOCA</name>
<dbReference type="NCBIfam" id="NF033740">
    <property type="entry name" value="MarP_fam_protase"/>
    <property type="match status" value="1"/>
</dbReference>
<sequence length="397" mass="40559">MTGSNWLDVLLVVVALIAAASGWRQGAVASVLAFVGVVLGAVAGIMIAPHLLVHIEDSRWRILAGICLIVLLVIIGEVAGMVLGRAARGNMHSPVARSVDSIVGAGVQAVAVFVAAWLLAIPLASSSQPQIAAAVRGSSALQFVDDLAPDWLRDLPAEFSALLDTSGLPEVMGPFGRTPITTVEPPDPSVLESPVAQRLQPSVLRIRGVAPSCQRALEGSGFVVAPERVMTNAHVVAGTAGVVVDTIDGGSLDAEVILFDPGTDVAVLRVPGLDATPLDLAPEPGRTGDDALVLGYPGGGPYTASAVRIREVLNLEGPDIYRSGTVTREVYTVRGSIRQGNSGGPLVDVEGRVLGVVFGAAVDNTDTGFALTTGEVSRQLELASGTGAAVGTGACIG</sequence>
<comment type="subcellular location">
    <subcellularLocation>
        <location evidence="1">Membrane</location>
        <topology evidence="1">Multi-pass membrane protein</topology>
    </subcellularLocation>
</comment>
<evidence type="ECO:0000313" key="6">
    <source>
        <dbReference type="Proteomes" id="UP000183263"/>
    </source>
</evidence>
<dbReference type="EMBL" id="FNDN01000005">
    <property type="protein sequence ID" value="SDI18783.1"/>
    <property type="molecule type" value="Genomic_DNA"/>
</dbReference>
<evidence type="ECO:0000256" key="2">
    <source>
        <dbReference type="ARBA" id="ARBA00022692"/>
    </source>
</evidence>
<dbReference type="GO" id="GO:0006508">
    <property type="term" value="P:proteolysis"/>
    <property type="evidence" value="ECO:0007669"/>
    <property type="project" value="InterPro"/>
</dbReference>
<dbReference type="PANTHER" id="PTHR43019">
    <property type="entry name" value="SERINE ENDOPROTEASE DEGS"/>
    <property type="match status" value="1"/>
</dbReference>
<dbReference type="InterPro" id="IPR003825">
    <property type="entry name" value="Colicin-V_CvpA"/>
</dbReference>
<dbReference type="Gene3D" id="2.40.10.10">
    <property type="entry name" value="Trypsin-like serine proteases"/>
    <property type="match status" value="2"/>
</dbReference>
<evidence type="ECO:0000256" key="4">
    <source>
        <dbReference type="ARBA" id="ARBA00023136"/>
    </source>
</evidence>
<accession>A0A1G8IIR9</accession>
<dbReference type="AlphaFoldDB" id="A0A1G8IIR9"/>
<keyword evidence="2" id="KW-0812">Transmembrane</keyword>
<protein>
    <submittedName>
        <fullName evidence="5">Colicin V production protein</fullName>
    </submittedName>
</protein>
<keyword evidence="3" id="KW-1133">Transmembrane helix</keyword>
<evidence type="ECO:0000256" key="1">
    <source>
        <dbReference type="ARBA" id="ARBA00004141"/>
    </source>
</evidence>
<keyword evidence="4" id="KW-0472">Membrane</keyword>
<proteinExistence type="predicted"/>
<organism evidence="5 6">
    <name type="scientific">Rhodococcus triatomae</name>
    <dbReference type="NCBI Taxonomy" id="300028"/>
    <lineage>
        <taxon>Bacteria</taxon>
        <taxon>Bacillati</taxon>
        <taxon>Actinomycetota</taxon>
        <taxon>Actinomycetes</taxon>
        <taxon>Mycobacteriales</taxon>
        <taxon>Nocardiaceae</taxon>
        <taxon>Rhodococcus</taxon>
    </lineage>
</organism>
<reference evidence="5 6" key="1">
    <citation type="submission" date="2016-10" db="EMBL/GenBank/DDBJ databases">
        <authorList>
            <person name="de Groot N.N."/>
        </authorList>
    </citation>
    <scope>NUCLEOTIDE SEQUENCE [LARGE SCALE GENOMIC DNA]</scope>
    <source>
        <strain evidence="5 6">DSM 44892</strain>
    </source>
</reference>